<dbReference type="Gene3D" id="3.40.50.450">
    <property type="match status" value="1"/>
</dbReference>
<dbReference type="Pfam" id="PF17782">
    <property type="entry name" value="WHD_DprA"/>
    <property type="match status" value="1"/>
</dbReference>
<evidence type="ECO:0000313" key="6">
    <source>
        <dbReference type="Proteomes" id="UP001431217"/>
    </source>
</evidence>
<dbReference type="PANTHER" id="PTHR43022:SF1">
    <property type="entry name" value="PROTEIN SMF"/>
    <property type="match status" value="1"/>
</dbReference>
<feature type="domain" description="DprA winged helix" evidence="4">
    <location>
        <begin position="318"/>
        <end position="373"/>
    </location>
</feature>
<comment type="similarity">
    <text evidence="1">Belongs to the DprA/Smf family.</text>
</comment>
<reference evidence="5 6" key="1">
    <citation type="submission" date="2022-05" db="EMBL/GenBank/DDBJ databases">
        <title>Luteimonas sp. SX5, whole genome shotgun sequencing project.</title>
        <authorList>
            <person name="Zhao G."/>
            <person name="Shen L."/>
        </authorList>
    </citation>
    <scope>NUCLEOTIDE SEQUENCE [LARGE SCALE GENOMIC DNA]</scope>
    <source>
        <strain evidence="5 6">SX5</strain>
    </source>
</reference>
<feature type="region of interest" description="Disordered" evidence="2">
    <location>
        <begin position="371"/>
        <end position="393"/>
    </location>
</feature>
<name>A0ABT0MJA9_9GAMM</name>
<proteinExistence type="inferred from homology"/>
<dbReference type="Proteomes" id="UP001431217">
    <property type="component" value="Unassembled WGS sequence"/>
</dbReference>
<organism evidence="5 6">
    <name type="scientific">Luteimonas galliterrae</name>
    <dbReference type="NCBI Taxonomy" id="2940486"/>
    <lineage>
        <taxon>Bacteria</taxon>
        <taxon>Pseudomonadati</taxon>
        <taxon>Pseudomonadota</taxon>
        <taxon>Gammaproteobacteria</taxon>
        <taxon>Lysobacterales</taxon>
        <taxon>Lysobacteraceae</taxon>
        <taxon>Luteimonas</taxon>
    </lineage>
</organism>
<dbReference type="Pfam" id="PF02481">
    <property type="entry name" value="DNA_processg_A"/>
    <property type="match status" value="1"/>
</dbReference>
<accession>A0ABT0MJA9</accession>
<evidence type="ECO:0000259" key="4">
    <source>
        <dbReference type="Pfam" id="PF17782"/>
    </source>
</evidence>
<dbReference type="InterPro" id="IPR041614">
    <property type="entry name" value="DprA_WH"/>
</dbReference>
<gene>
    <name evidence="5" type="primary">dprA</name>
    <name evidence="5" type="ORF">M2650_09985</name>
</gene>
<dbReference type="PANTHER" id="PTHR43022">
    <property type="entry name" value="PROTEIN SMF"/>
    <property type="match status" value="1"/>
</dbReference>
<feature type="domain" description="Smf/DprA SLOG" evidence="3">
    <location>
        <begin position="78"/>
        <end position="286"/>
    </location>
</feature>
<dbReference type="SUPFAM" id="SSF102405">
    <property type="entry name" value="MCP/YpsA-like"/>
    <property type="match status" value="1"/>
</dbReference>
<dbReference type="InterPro" id="IPR036388">
    <property type="entry name" value="WH-like_DNA-bd_sf"/>
</dbReference>
<keyword evidence="6" id="KW-1185">Reference proteome</keyword>
<dbReference type="InterPro" id="IPR003488">
    <property type="entry name" value="DprA"/>
</dbReference>
<protein>
    <submittedName>
        <fullName evidence="5">DNA-processing protein DprA</fullName>
    </submittedName>
</protein>
<dbReference type="EMBL" id="JAMBEP010000001">
    <property type="protein sequence ID" value="MCL1634957.1"/>
    <property type="molecule type" value="Genomic_DNA"/>
</dbReference>
<dbReference type="InterPro" id="IPR057666">
    <property type="entry name" value="DrpA_SLOG"/>
</dbReference>
<dbReference type="NCBIfam" id="TIGR00732">
    <property type="entry name" value="dprA"/>
    <property type="match status" value="1"/>
</dbReference>
<sequence length="393" mass="41567">MRAESQEALLKLHHAGGAVVPRRRLLDNHATPADALAAGKRAWREAELSEAQIHALERADNDALAASRAWLAQPGHHLLGWHDPDYPPQLRRIPSPPLALFVDGDPALLWHPSVAVVGSRVPTAGGRDTAYDFAHMLAASGFAVASGLAAGVDAAAHQGALAVESGLTIAVLGTGPDVPYPRENAGLMAQIAARGAVVSEHAPGTLARPSQFPSRNRILAGLALGTLVIEATLRSGALITAKLAGDYGREVFAVPGSIHNPMIRGCHQLIRDGACLVERADEVIAAVIPVAAELAATLRSRLETPISMPVETRETVVQPTRLDDPDYQNLWTALGHDPTGMDRLIERTGLTAAELSSMLLVMELEGHVSNHHGRYTRKTLSPNAPETGAGRGK</sequence>
<dbReference type="Gene3D" id="1.10.10.10">
    <property type="entry name" value="Winged helix-like DNA-binding domain superfamily/Winged helix DNA-binding domain"/>
    <property type="match status" value="1"/>
</dbReference>
<comment type="caution">
    <text evidence="5">The sequence shown here is derived from an EMBL/GenBank/DDBJ whole genome shotgun (WGS) entry which is preliminary data.</text>
</comment>
<evidence type="ECO:0000259" key="3">
    <source>
        <dbReference type="Pfam" id="PF02481"/>
    </source>
</evidence>
<dbReference type="RefSeq" id="WP_249473815.1">
    <property type="nucleotide sequence ID" value="NZ_JAMBEP010000001.1"/>
</dbReference>
<evidence type="ECO:0000313" key="5">
    <source>
        <dbReference type="EMBL" id="MCL1634957.1"/>
    </source>
</evidence>
<evidence type="ECO:0000256" key="1">
    <source>
        <dbReference type="ARBA" id="ARBA00006525"/>
    </source>
</evidence>
<evidence type="ECO:0000256" key="2">
    <source>
        <dbReference type="SAM" id="MobiDB-lite"/>
    </source>
</evidence>